<gene>
    <name evidence="1" type="ORF">FCM35_KLT10299</name>
</gene>
<reference evidence="1" key="1">
    <citation type="submission" date="2020-01" db="EMBL/GenBank/DDBJ databases">
        <title>Genome sequence of Kobresia littledalei, the first chromosome-level genome in the family Cyperaceae.</title>
        <authorList>
            <person name="Qu G."/>
        </authorList>
    </citation>
    <scope>NUCLEOTIDE SEQUENCE</scope>
    <source>
        <strain evidence="1">C.B.Clarke</strain>
        <tissue evidence="1">Leaf</tissue>
    </source>
</reference>
<keyword evidence="1" id="KW-0808">Transferase</keyword>
<evidence type="ECO:0000313" key="2">
    <source>
        <dbReference type="Proteomes" id="UP000623129"/>
    </source>
</evidence>
<dbReference type="EMBL" id="SWLB01000020">
    <property type="protein sequence ID" value="KAF3325228.1"/>
    <property type="molecule type" value="Genomic_DNA"/>
</dbReference>
<protein>
    <submittedName>
        <fullName evidence="1">Cytokinin-O-glucosyltransferase 3</fullName>
    </submittedName>
</protein>
<dbReference type="Proteomes" id="UP000623129">
    <property type="component" value="Unassembled WGS sequence"/>
</dbReference>
<accession>A0A833VJC2</accession>
<sequence length="114" mass="13434">MMHKPHAEVSSPDEPFVVLRLTHLSLTKADLKPPFDDPDPKGPYWDFIREQIAASKDSLGCVVNSFYKLESPYFDYFVGNFRWIKKQTQRQENICCRNKLFYCINFGYKVHLNL</sequence>
<proteinExistence type="predicted"/>
<comment type="caution">
    <text evidence="1">The sequence shown here is derived from an EMBL/GenBank/DDBJ whole genome shotgun (WGS) entry which is preliminary data.</text>
</comment>
<name>A0A833VJC2_9POAL</name>
<dbReference type="AlphaFoldDB" id="A0A833VJC2"/>
<keyword evidence="2" id="KW-1185">Reference proteome</keyword>
<evidence type="ECO:0000313" key="1">
    <source>
        <dbReference type="EMBL" id="KAF3325228.1"/>
    </source>
</evidence>
<dbReference type="GO" id="GO:0016740">
    <property type="term" value="F:transferase activity"/>
    <property type="evidence" value="ECO:0007669"/>
    <property type="project" value="UniProtKB-KW"/>
</dbReference>
<dbReference type="Gene3D" id="3.40.50.2000">
    <property type="entry name" value="Glycogen Phosphorylase B"/>
    <property type="match status" value="1"/>
</dbReference>
<organism evidence="1 2">
    <name type="scientific">Carex littledalei</name>
    <dbReference type="NCBI Taxonomy" id="544730"/>
    <lineage>
        <taxon>Eukaryota</taxon>
        <taxon>Viridiplantae</taxon>
        <taxon>Streptophyta</taxon>
        <taxon>Embryophyta</taxon>
        <taxon>Tracheophyta</taxon>
        <taxon>Spermatophyta</taxon>
        <taxon>Magnoliopsida</taxon>
        <taxon>Liliopsida</taxon>
        <taxon>Poales</taxon>
        <taxon>Cyperaceae</taxon>
        <taxon>Cyperoideae</taxon>
        <taxon>Cariceae</taxon>
        <taxon>Carex</taxon>
        <taxon>Carex subgen. Euthyceras</taxon>
    </lineage>
</organism>